<dbReference type="Pfam" id="PF13671">
    <property type="entry name" value="AAA_33"/>
    <property type="match status" value="1"/>
</dbReference>
<name>A0A345GTF8_9CAUD</name>
<evidence type="ECO:0000313" key="3">
    <source>
        <dbReference type="Proteomes" id="UP000259354"/>
    </source>
</evidence>
<dbReference type="SUPFAM" id="SSF52540">
    <property type="entry name" value="P-loop containing nucleoside triphosphate hydrolases"/>
    <property type="match status" value="1"/>
</dbReference>
<dbReference type="SUPFAM" id="SSF56784">
    <property type="entry name" value="HAD-like"/>
    <property type="match status" value="1"/>
</dbReference>
<keyword evidence="3" id="KW-1185">Reference proteome</keyword>
<keyword evidence="2" id="KW-0418">Kinase</keyword>
<dbReference type="Pfam" id="PF25109">
    <property type="entry name" value="HAD_PNKP"/>
    <property type="match status" value="1"/>
</dbReference>
<organism evidence="2 3">
    <name type="scientific">Streptomyces phage Annadreamy</name>
    <dbReference type="NCBI Taxonomy" id="2250335"/>
    <lineage>
        <taxon>Viruses</taxon>
        <taxon>Duplodnaviria</taxon>
        <taxon>Heunggongvirae</taxon>
        <taxon>Uroviricota</taxon>
        <taxon>Caudoviricetes</taxon>
        <taxon>Stanwilliamsviridae</taxon>
        <taxon>Loccivirinae</taxon>
        <taxon>Annadreamyvirus</taxon>
        <taxon>Annadreamyvirus annadreamy</taxon>
    </lineage>
</organism>
<dbReference type="InterPro" id="IPR036412">
    <property type="entry name" value="HAD-like_sf"/>
</dbReference>
<proteinExistence type="predicted"/>
<dbReference type="InterPro" id="IPR027417">
    <property type="entry name" value="P-loop_NTPase"/>
</dbReference>
<evidence type="ECO:0000259" key="1">
    <source>
        <dbReference type="Pfam" id="PF25109"/>
    </source>
</evidence>
<dbReference type="Gene3D" id="3.40.50.1000">
    <property type="entry name" value="HAD superfamily/HAD-like"/>
    <property type="match status" value="1"/>
</dbReference>
<dbReference type="Gene3D" id="3.40.50.300">
    <property type="entry name" value="P-loop containing nucleotide triphosphate hydrolases"/>
    <property type="match status" value="1"/>
</dbReference>
<dbReference type="InterPro" id="IPR056782">
    <property type="entry name" value="HAD_PNKP"/>
</dbReference>
<gene>
    <name evidence="2" type="primary">135</name>
    <name evidence="2" type="ORF">SEA_ANNADREAMY_135</name>
</gene>
<evidence type="ECO:0000313" key="2">
    <source>
        <dbReference type="EMBL" id="AXG66230.1"/>
    </source>
</evidence>
<dbReference type="InterPro" id="IPR023214">
    <property type="entry name" value="HAD_sf"/>
</dbReference>
<dbReference type="RefSeq" id="YP_009839079.1">
    <property type="nucleotide sequence ID" value="NC_048719.1"/>
</dbReference>
<dbReference type="GO" id="GO:0016301">
    <property type="term" value="F:kinase activity"/>
    <property type="evidence" value="ECO:0007669"/>
    <property type="project" value="UniProtKB-KW"/>
</dbReference>
<keyword evidence="2" id="KW-0808">Transferase</keyword>
<sequence>MLELVINRGIPGSGKSTFAEAWVNSANGRVRSNRDDIRLSGYGVEFGPPIDEKVVTEIQHAGIRAALSAGVSVIVDDCNIEQKYINTLARIGYEYGAEVSINLIDVPVAVALERNRIRKDHGGRFVPENVIVSMHSRLQGLKNVSLPERIVFNKYTGYSKNPEAVMVDIDGTLAKMTRRGPFDWLRVGEDEPIERVIEIVNLYWSAGKKIVVMSGRDSVCREQTIEWLDKNLVPWDALFMRPEKDMRKDSIVKHELFWAHVAPFYNVQTVLDDRKQVVDMWREIGLTCFQVAPGDF</sequence>
<dbReference type="KEGG" id="vg:55609277"/>
<dbReference type="GeneID" id="55609277"/>
<reference evidence="2 3" key="1">
    <citation type="submission" date="2018-06" db="EMBL/GenBank/DDBJ databases">
        <authorList>
            <person name="Moussa A."/>
            <person name="Couoh J.M."/>
            <person name="Harbem L."/>
            <person name="Okocha J.C."/>
            <person name="Taylor D."/>
            <person name="Teutsch A.B."/>
            <person name="Smith B.R."/>
            <person name="Suri N."/>
            <person name="Layton S.R."/>
            <person name="Kim T."/>
            <person name="Hughes L.E."/>
            <person name="Garlena R.A."/>
            <person name="Russell D.A."/>
            <person name="Pope W.H."/>
            <person name="Jacobs-Sera D."/>
            <person name="Hatfull G.F."/>
        </authorList>
    </citation>
    <scope>NUCLEOTIDE SEQUENCE [LARGE SCALE GENOMIC DNA]</scope>
</reference>
<protein>
    <submittedName>
        <fullName evidence="2">Polynucleotide kinase</fullName>
    </submittedName>
</protein>
<dbReference type="EMBL" id="MH536811">
    <property type="protein sequence ID" value="AXG66230.1"/>
    <property type="molecule type" value="Genomic_DNA"/>
</dbReference>
<accession>A0A345GTF8</accession>
<dbReference type="Proteomes" id="UP000259354">
    <property type="component" value="Segment"/>
</dbReference>
<feature type="domain" description="Polynucleotide kinase PNKP phosphatase" evidence="1">
    <location>
        <begin position="162"/>
        <end position="296"/>
    </location>
</feature>